<proteinExistence type="predicted"/>
<evidence type="ECO:0000313" key="1">
    <source>
        <dbReference type="EMBL" id="KAF9517706.1"/>
    </source>
</evidence>
<dbReference type="OrthoDB" id="3048706at2759"/>
<evidence type="ECO:0000313" key="2">
    <source>
        <dbReference type="Proteomes" id="UP000886523"/>
    </source>
</evidence>
<gene>
    <name evidence="1" type="ORF">BS47DRAFT_1326125</name>
</gene>
<name>A0A9P6B4W4_9AGAM</name>
<dbReference type="EMBL" id="MU128930">
    <property type="protein sequence ID" value="KAF9517706.1"/>
    <property type="molecule type" value="Genomic_DNA"/>
</dbReference>
<sequence length="315" mass="35008">MSNPRIYPNNRNSTRCRAQAPGRALSIADGAPIFSRGELLLLRIPSPIEVPGMVDVGLAVGSGLPPTFFRTTPQYFAFVCSVTDLPNSSYMLEVYIVLSFATSGGALAGYNQLDDTVKATLIPLPLLSHRHPMPRDFGDPLAISGWKNSRDAWLNVIPKRVLMHPWQSFKRMVPPISLSGLELQRISHYYNTFAGVLAPEAEDRQLWEAPLKQGEEAVGAELKQSEVNLASNHPPIVEGMDEDALGYDFLICEDVDEDAEGDDSTKRDDLILMASASPLWAAQLNRYLLAEREEKEKENVECMERLEHWLNDVSG</sequence>
<dbReference type="AlphaFoldDB" id="A0A9P6B4W4"/>
<protein>
    <submittedName>
        <fullName evidence="1">Uncharacterized protein</fullName>
    </submittedName>
</protein>
<organism evidence="1 2">
    <name type="scientific">Hydnum rufescens UP504</name>
    <dbReference type="NCBI Taxonomy" id="1448309"/>
    <lineage>
        <taxon>Eukaryota</taxon>
        <taxon>Fungi</taxon>
        <taxon>Dikarya</taxon>
        <taxon>Basidiomycota</taxon>
        <taxon>Agaricomycotina</taxon>
        <taxon>Agaricomycetes</taxon>
        <taxon>Cantharellales</taxon>
        <taxon>Hydnaceae</taxon>
        <taxon>Hydnum</taxon>
    </lineage>
</organism>
<comment type="caution">
    <text evidence="1">The sequence shown here is derived from an EMBL/GenBank/DDBJ whole genome shotgun (WGS) entry which is preliminary data.</text>
</comment>
<accession>A0A9P6B4W4</accession>
<keyword evidence="2" id="KW-1185">Reference proteome</keyword>
<reference evidence="1" key="1">
    <citation type="journal article" date="2020" name="Nat. Commun.">
        <title>Large-scale genome sequencing of mycorrhizal fungi provides insights into the early evolution of symbiotic traits.</title>
        <authorList>
            <person name="Miyauchi S."/>
            <person name="Kiss E."/>
            <person name="Kuo A."/>
            <person name="Drula E."/>
            <person name="Kohler A."/>
            <person name="Sanchez-Garcia M."/>
            <person name="Morin E."/>
            <person name="Andreopoulos B."/>
            <person name="Barry K.W."/>
            <person name="Bonito G."/>
            <person name="Buee M."/>
            <person name="Carver A."/>
            <person name="Chen C."/>
            <person name="Cichocki N."/>
            <person name="Clum A."/>
            <person name="Culley D."/>
            <person name="Crous P.W."/>
            <person name="Fauchery L."/>
            <person name="Girlanda M."/>
            <person name="Hayes R.D."/>
            <person name="Keri Z."/>
            <person name="LaButti K."/>
            <person name="Lipzen A."/>
            <person name="Lombard V."/>
            <person name="Magnuson J."/>
            <person name="Maillard F."/>
            <person name="Murat C."/>
            <person name="Nolan M."/>
            <person name="Ohm R.A."/>
            <person name="Pangilinan J."/>
            <person name="Pereira M.F."/>
            <person name="Perotto S."/>
            <person name="Peter M."/>
            <person name="Pfister S."/>
            <person name="Riley R."/>
            <person name="Sitrit Y."/>
            <person name="Stielow J.B."/>
            <person name="Szollosi G."/>
            <person name="Zifcakova L."/>
            <person name="Stursova M."/>
            <person name="Spatafora J.W."/>
            <person name="Tedersoo L."/>
            <person name="Vaario L.M."/>
            <person name="Yamada A."/>
            <person name="Yan M."/>
            <person name="Wang P."/>
            <person name="Xu J."/>
            <person name="Bruns T."/>
            <person name="Baldrian P."/>
            <person name="Vilgalys R."/>
            <person name="Dunand C."/>
            <person name="Henrissat B."/>
            <person name="Grigoriev I.V."/>
            <person name="Hibbett D."/>
            <person name="Nagy L.G."/>
            <person name="Martin F.M."/>
        </authorList>
    </citation>
    <scope>NUCLEOTIDE SEQUENCE</scope>
    <source>
        <strain evidence="1">UP504</strain>
    </source>
</reference>
<dbReference type="Proteomes" id="UP000886523">
    <property type="component" value="Unassembled WGS sequence"/>
</dbReference>